<comment type="similarity">
    <text evidence="2">Belongs to the IucA/IucC family.</text>
</comment>
<reference evidence="5" key="1">
    <citation type="submission" date="2022-10" db="EMBL/GenBank/DDBJ databases">
        <title>Comparative genomic analysis of Cohnella hashimotonis sp. nov., isolated from the International Space Station.</title>
        <authorList>
            <person name="Simpson A."/>
            <person name="Venkateswaran K."/>
        </authorList>
    </citation>
    <scope>NUCLEOTIDE SEQUENCE</scope>
    <source>
        <strain evidence="5">DSM 28161</strain>
    </source>
</reference>
<dbReference type="InterPro" id="IPR007310">
    <property type="entry name" value="Aerobactin_biosyn_IucA/IucC_N"/>
</dbReference>
<keyword evidence="6" id="KW-1185">Reference proteome</keyword>
<dbReference type="Gene3D" id="6.10.250.3370">
    <property type="match status" value="1"/>
</dbReference>
<comment type="caution">
    <text evidence="5">The sequence shown here is derived from an EMBL/GenBank/DDBJ whole genome shotgun (WGS) entry which is preliminary data.</text>
</comment>
<proteinExistence type="inferred from homology"/>
<evidence type="ECO:0000259" key="4">
    <source>
        <dbReference type="Pfam" id="PF06276"/>
    </source>
</evidence>
<dbReference type="Pfam" id="PF06276">
    <property type="entry name" value="FhuF"/>
    <property type="match status" value="1"/>
</dbReference>
<dbReference type="RefSeq" id="WP_277531256.1">
    <property type="nucleotide sequence ID" value="NZ_JAPDIA010000003.1"/>
</dbReference>
<gene>
    <name evidence="5" type="ORF">OMP40_10865</name>
</gene>
<dbReference type="PANTHER" id="PTHR34384">
    <property type="entry name" value="L-2,3-DIAMINOPROPANOATE--CITRATE LIGASE"/>
    <property type="match status" value="1"/>
</dbReference>
<dbReference type="AlphaFoldDB" id="A0A9X4KXE0"/>
<evidence type="ECO:0000313" key="5">
    <source>
        <dbReference type="EMBL" id="MDG0809782.1"/>
    </source>
</evidence>
<sequence length="555" mass="61635">MPATEEQRRLEAEELANRQTCKILLNCYIRERCCEHPALFNAASGGRAFAVDFPASGVRLTGRLSMYAATGEHEYGHFDGREPTSAELAGWIVAELRREDASVTDEQAADFMDKVAGSCRNMALFAGRAKPARDFDYLSSEQSLLFGHPFHPFPKNMSGFTAADVSRFAPELGNGFPLCYMAVRGKLYREEWLSGRRTVEPQGSVVKRAREKLGDAADEYGLLPVHPWQYEHVLGIPAVEAAIARGDVVPLGGCGPMAYPTSSVRTVYVPDMRCNIKLPLDIQITNLRRNNTREQMRRTMDAAAYVRDSGCFGREPHTRIASEEGVCGCAFGDESLEALLTVAYRPVLFDTKTTYVLSSLAEAPAGEGPSRLSQVMDRRRAEPWFRRYLDISLLPLVRAAEEKGIHFEAHLQNALLTVRDGMPETFIVRDLEGVSVDRDLAARGANPTGPLFYDKAQARARTDYYLIVNHLGSFIHAIARETGLEEMGLWSVVRESLAREYARTGNAYARHLLTADVLYAKKNMASCLAAHGESPSYVPLKNLLKSKGSECHERD</sequence>
<dbReference type="Gene3D" id="1.10.510.40">
    <property type="match status" value="1"/>
</dbReference>
<evidence type="ECO:0000313" key="6">
    <source>
        <dbReference type="Proteomes" id="UP001153404"/>
    </source>
</evidence>
<feature type="domain" description="Aerobactin siderophore biosynthesis IucA/IucC-like C-terminal" evidence="4">
    <location>
        <begin position="384"/>
        <end position="533"/>
    </location>
</feature>
<dbReference type="EMBL" id="JAPDIA010000003">
    <property type="protein sequence ID" value="MDG0809782.1"/>
    <property type="molecule type" value="Genomic_DNA"/>
</dbReference>
<dbReference type="GO" id="GO:0016881">
    <property type="term" value="F:acid-amino acid ligase activity"/>
    <property type="evidence" value="ECO:0007669"/>
    <property type="project" value="UniProtKB-ARBA"/>
</dbReference>
<organism evidence="5 6">
    <name type="scientific">Cohnella rhizosphaerae</name>
    <dbReference type="NCBI Taxonomy" id="1457232"/>
    <lineage>
        <taxon>Bacteria</taxon>
        <taxon>Bacillati</taxon>
        <taxon>Bacillota</taxon>
        <taxon>Bacilli</taxon>
        <taxon>Bacillales</taxon>
        <taxon>Paenibacillaceae</taxon>
        <taxon>Cohnella</taxon>
    </lineage>
</organism>
<dbReference type="PANTHER" id="PTHR34384:SF5">
    <property type="entry name" value="L-2,3-DIAMINOPROPANOATE--CITRATE LIGASE"/>
    <property type="match status" value="1"/>
</dbReference>
<evidence type="ECO:0000259" key="3">
    <source>
        <dbReference type="Pfam" id="PF04183"/>
    </source>
</evidence>
<dbReference type="Pfam" id="PF04183">
    <property type="entry name" value="IucA_IucC"/>
    <property type="match status" value="1"/>
</dbReference>
<evidence type="ECO:0000256" key="2">
    <source>
        <dbReference type="ARBA" id="ARBA00007832"/>
    </source>
</evidence>
<dbReference type="Proteomes" id="UP001153404">
    <property type="component" value="Unassembled WGS sequence"/>
</dbReference>
<comment type="pathway">
    <text evidence="1">Siderophore biosynthesis.</text>
</comment>
<dbReference type="GO" id="GO:0019290">
    <property type="term" value="P:siderophore biosynthetic process"/>
    <property type="evidence" value="ECO:0007669"/>
    <property type="project" value="InterPro"/>
</dbReference>
<evidence type="ECO:0008006" key="7">
    <source>
        <dbReference type="Google" id="ProtNLM"/>
    </source>
</evidence>
<name>A0A9X4KXE0_9BACL</name>
<protein>
    <recommendedName>
        <fullName evidence="7">IucA/IucC family siderophore biosynthesis protein</fullName>
    </recommendedName>
</protein>
<dbReference type="InterPro" id="IPR022770">
    <property type="entry name" value="IucA/IucC-like_C"/>
</dbReference>
<dbReference type="InterPro" id="IPR037455">
    <property type="entry name" value="LucA/IucC-like"/>
</dbReference>
<feature type="domain" description="Aerobactin siderophore biosynthesis IucA/IucC N-terminal" evidence="3">
    <location>
        <begin position="136"/>
        <end position="308"/>
    </location>
</feature>
<accession>A0A9X4KXE0</accession>
<evidence type="ECO:0000256" key="1">
    <source>
        <dbReference type="ARBA" id="ARBA00004924"/>
    </source>
</evidence>